<organism evidence="1 2">
    <name type="scientific">Phytophthora megakarya</name>
    <dbReference type="NCBI Taxonomy" id="4795"/>
    <lineage>
        <taxon>Eukaryota</taxon>
        <taxon>Sar</taxon>
        <taxon>Stramenopiles</taxon>
        <taxon>Oomycota</taxon>
        <taxon>Peronosporomycetes</taxon>
        <taxon>Peronosporales</taxon>
        <taxon>Peronosporaceae</taxon>
        <taxon>Phytophthora</taxon>
    </lineage>
</organism>
<reference evidence="2" key="1">
    <citation type="submission" date="2017-03" db="EMBL/GenBank/DDBJ databases">
        <title>Phytopthora megakarya and P. palmivora, two closely related causual agents of cacao black pod achieved similar genome size and gene model numbers by different mechanisms.</title>
        <authorList>
            <person name="Ali S."/>
            <person name="Shao J."/>
            <person name="Larry D.J."/>
            <person name="Kronmiller B."/>
            <person name="Shen D."/>
            <person name="Strem M.D."/>
            <person name="Melnick R.L."/>
            <person name="Guiltinan M.J."/>
            <person name="Tyler B.M."/>
            <person name="Meinhardt L.W."/>
            <person name="Bailey B.A."/>
        </authorList>
    </citation>
    <scope>NUCLEOTIDE SEQUENCE [LARGE SCALE GENOMIC DNA]</scope>
    <source>
        <strain evidence="2">zdho120</strain>
    </source>
</reference>
<evidence type="ECO:0000313" key="1">
    <source>
        <dbReference type="EMBL" id="OWZ17280.1"/>
    </source>
</evidence>
<gene>
    <name evidence="1" type="ORF">PHMEG_0008800</name>
</gene>
<proteinExistence type="predicted"/>
<comment type="caution">
    <text evidence="1">The sequence shown here is derived from an EMBL/GenBank/DDBJ whole genome shotgun (WGS) entry which is preliminary data.</text>
</comment>
<dbReference type="Proteomes" id="UP000198211">
    <property type="component" value="Unassembled WGS sequence"/>
</dbReference>
<dbReference type="OrthoDB" id="115111at2759"/>
<protein>
    <submittedName>
        <fullName evidence="1">Uncharacterized protein</fullName>
    </submittedName>
</protein>
<accession>A0A225WKA5</accession>
<keyword evidence="2" id="KW-1185">Reference proteome</keyword>
<name>A0A225WKA5_9STRA</name>
<sequence>MSPYVKNDTRMIQPVYSEARSFWNAFERATNGLNDAVGLNAFRVLLKGKAGEDWWMYSKIEDLPTLKTRFCNQFICQTPLQMIERLRNAKRSKGMSAEVWGDVITSLCDAAHVTDPQMRYQYFLTGLRNKECKAAVQTTMVNDIPLQGETPKKSSNEDNVMQQMMDLMQQAQNFMVA</sequence>
<dbReference type="AlphaFoldDB" id="A0A225WKA5"/>
<evidence type="ECO:0000313" key="2">
    <source>
        <dbReference type="Proteomes" id="UP000198211"/>
    </source>
</evidence>
<dbReference type="EMBL" id="NBNE01000781">
    <property type="protein sequence ID" value="OWZ17280.1"/>
    <property type="molecule type" value="Genomic_DNA"/>
</dbReference>